<dbReference type="PANTHER" id="PTHR28012">
    <property type="entry name" value="NUCLEAR FUSION PROTEIN KAR5"/>
    <property type="match status" value="1"/>
</dbReference>
<keyword evidence="9 14" id="KW-1133">Transmembrane helix</keyword>
<evidence type="ECO:0000256" key="7">
    <source>
        <dbReference type="ARBA" id="ARBA00022729"/>
    </source>
</evidence>
<gene>
    <name evidence="16" type="ORF">A4X06_0g287</name>
</gene>
<feature type="chain" id="PRO_5036453072" description="Karyogamy protein 5" evidence="15">
    <location>
        <begin position="23"/>
        <end position="513"/>
    </location>
</feature>
<feature type="transmembrane region" description="Helical" evidence="14">
    <location>
        <begin position="439"/>
        <end position="461"/>
    </location>
</feature>
<dbReference type="GO" id="GO:0000742">
    <property type="term" value="P:karyogamy involved in conjugation with cellular fusion"/>
    <property type="evidence" value="ECO:0007669"/>
    <property type="project" value="InterPro"/>
</dbReference>
<keyword evidence="17" id="KW-1185">Reference proteome</keyword>
<evidence type="ECO:0000256" key="8">
    <source>
        <dbReference type="ARBA" id="ARBA00022824"/>
    </source>
</evidence>
<keyword evidence="8" id="KW-0256">Endoplasmic reticulum</keyword>
<feature type="coiled-coil region" evidence="13">
    <location>
        <begin position="204"/>
        <end position="235"/>
    </location>
</feature>
<comment type="subcellular location">
    <subcellularLocation>
        <location evidence="3">Endoplasmic reticulum membrane</location>
    </subcellularLocation>
    <subcellularLocation>
        <location evidence="2">Nucleus membrane</location>
    </subcellularLocation>
</comment>
<dbReference type="Proteomes" id="UP000077684">
    <property type="component" value="Unassembled WGS sequence"/>
</dbReference>
<evidence type="ECO:0000256" key="1">
    <source>
        <dbReference type="ARBA" id="ARBA00003389"/>
    </source>
</evidence>
<keyword evidence="7 15" id="KW-0732">Signal</keyword>
<keyword evidence="10 14" id="KW-0472">Membrane</keyword>
<dbReference type="GO" id="GO:0031965">
    <property type="term" value="C:nuclear membrane"/>
    <property type="evidence" value="ECO:0007669"/>
    <property type="project" value="UniProtKB-SubCell"/>
</dbReference>
<evidence type="ECO:0000256" key="5">
    <source>
        <dbReference type="ARBA" id="ARBA00022459"/>
    </source>
</evidence>
<dbReference type="GO" id="GO:0005789">
    <property type="term" value="C:endoplasmic reticulum membrane"/>
    <property type="evidence" value="ECO:0007669"/>
    <property type="project" value="UniProtKB-SubCell"/>
</dbReference>
<feature type="signal peptide" evidence="15">
    <location>
        <begin position="1"/>
        <end position="22"/>
    </location>
</feature>
<keyword evidence="5" id="KW-0415">Karyogamy</keyword>
<keyword evidence="13" id="KW-0175">Coiled coil</keyword>
<evidence type="ECO:0000256" key="12">
    <source>
        <dbReference type="ARBA" id="ARBA00023242"/>
    </source>
</evidence>
<dbReference type="AlphaFoldDB" id="A0A8X7T1B4"/>
<evidence type="ECO:0000256" key="10">
    <source>
        <dbReference type="ARBA" id="ARBA00023136"/>
    </source>
</evidence>
<name>A0A8X7T1B4_9BASI</name>
<accession>A0A8X7T1B4</accession>
<evidence type="ECO:0000256" key="6">
    <source>
        <dbReference type="ARBA" id="ARBA00022692"/>
    </source>
</evidence>
<reference evidence="16" key="2">
    <citation type="journal article" date="2019" name="IMA Fungus">
        <title>Genome sequencing and comparison of five Tilletia species to identify candidate genes for the detection of regulated species infecting wheat.</title>
        <authorList>
            <person name="Nguyen H.D.T."/>
            <person name="Sultana T."/>
            <person name="Kesanakurti P."/>
            <person name="Hambleton S."/>
        </authorList>
    </citation>
    <scope>NUCLEOTIDE SEQUENCE</scope>
    <source>
        <strain evidence="16">DAOMC 236426</strain>
    </source>
</reference>
<keyword evidence="11" id="KW-0325">Glycoprotein</keyword>
<evidence type="ECO:0000256" key="11">
    <source>
        <dbReference type="ARBA" id="ARBA00023180"/>
    </source>
</evidence>
<evidence type="ECO:0000256" key="4">
    <source>
        <dbReference type="ARBA" id="ARBA00010473"/>
    </source>
</evidence>
<organism evidence="16 17">
    <name type="scientific">Tilletia controversa</name>
    <name type="common">dwarf bunt fungus</name>
    <dbReference type="NCBI Taxonomy" id="13291"/>
    <lineage>
        <taxon>Eukaryota</taxon>
        <taxon>Fungi</taxon>
        <taxon>Dikarya</taxon>
        <taxon>Basidiomycota</taxon>
        <taxon>Ustilaginomycotina</taxon>
        <taxon>Exobasidiomycetes</taxon>
        <taxon>Tilletiales</taxon>
        <taxon>Tilletiaceae</taxon>
        <taxon>Tilletia</taxon>
    </lineage>
</organism>
<comment type="function">
    <text evidence="1">Required for nuclear membrane fusion during karyogamy.</text>
</comment>
<dbReference type="EMBL" id="LWDE02000013">
    <property type="protein sequence ID" value="KAE8255745.1"/>
    <property type="molecule type" value="Genomic_DNA"/>
</dbReference>
<evidence type="ECO:0000313" key="16">
    <source>
        <dbReference type="EMBL" id="KAE8255745.1"/>
    </source>
</evidence>
<evidence type="ECO:0000256" key="15">
    <source>
        <dbReference type="SAM" id="SignalP"/>
    </source>
</evidence>
<protein>
    <recommendedName>
        <fullName evidence="18">Karyogamy protein 5</fullName>
    </recommendedName>
</protein>
<evidence type="ECO:0000256" key="14">
    <source>
        <dbReference type="SAM" id="Phobius"/>
    </source>
</evidence>
<sequence>MVPLHLALRAVVALALFRFVGGASLWNSGNADLKAHGAPDSEVSAKLVSDLGLSRHQYDELFSKALKDHVKENDCYRSVTESVRIHGLSSSLSDEMLRKRGAIALFLCDSAEDSISFPQECKADVSAFEWSEDHVRGCVHALHRVPQQWASFDNHRKTFPLLCFAQLQKEGVDEARSLYRDIAVQQQNFLFHLHGIAKEREQGYEALERRAVTALEQLQQEARRLQSHQAEVIRAHVEATLARLSTSIENVALRSAANLTRAGREALWSSVRMIQKRADEVLEASVLQASAASQQQYRNITMQTTAFQALVQQTFSSEGPLSRALHSYHQQQEEAALQLRTQSSQSHRFAQEVRDAVSSLRDTVFDANRVLHEERKRAAEEESNQKARDNQGRDMLLRLVAGLLDDPNALDWTGLVATTLLRQGIPPWCGTILTSLLHLTWWGLSNILLAVLGWAVFALTWSKRLGASALQAESLQRPPVPLRGPEARTEARRLRSLGADRHRNVLRSISSPP</sequence>
<evidence type="ECO:0000256" key="2">
    <source>
        <dbReference type="ARBA" id="ARBA00004126"/>
    </source>
</evidence>
<comment type="caution">
    <text evidence="16">The sequence shown here is derived from an EMBL/GenBank/DDBJ whole genome shotgun (WGS) entry which is preliminary data.</text>
</comment>
<dbReference type="PANTHER" id="PTHR28012:SF1">
    <property type="entry name" value="NUCLEAR FUSION PROTEIN KAR5"/>
    <property type="match status" value="1"/>
</dbReference>
<evidence type="ECO:0000313" key="17">
    <source>
        <dbReference type="Proteomes" id="UP000077684"/>
    </source>
</evidence>
<dbReference type="InterPro" id="IPR007292">
    <property type="entry name" value="Nuclear_fusion_Kar5"/>
</dbReference>
<dbReference type="GO" id="GO:0048288">
    <property type="term" value="P:nuclear membrane fusion involved in karyogamy"/>
    <property type="evidence" value="ECO:0007669"/>
    <property type="project" value="InterPro"/>
</dbReference>
<proteinExistence type="inferred from homology"/>
<keyword evidence="6 14" id="KW-0812">Transmembrane</keyword>
<evidence type="ECO:0000256" key="9">
    <source>
        <dbReference type="ARBA" id="ARBA00022989"/>
    </source>
</evidence>
<evidence type="ECO:0000256" key="13">
    <source>
        <dbReference type="SAM" id="Coils"/>
    </source>
</evidence>
<evidence type="ECO:0008006" key="18">
    <source>
        <dbReference type="Google" id="ProtNLM"/>
    </source>
</evidence>
<keyword evidence="12" id="KW-0539">Nucleus</keyword>
<evidence type="ECO:0000256" key="3">
    <source>
        <dbReference type="ARBA" id="ARBA00004586"/>
    </source>
</evidence>
<comment type="similarity">
    <text evidence="4">Belongs to the KAR5 family.</text>
</comment>
<reference evidence="16" key="1">
    <citation type="submission" date="2016-04" db="EMBL/GenBank/DDBJ databases">
        <authorList>
            <person name="Nguyen H.D."/>
            <person name="Samba Siva P."/>
            <person name="Cullis J."/>
            <person name="Levesque C.A."/>
            <person name="Hambleton S."/>
        </authorList>
    </citation>
    <scope>NUCLEOTIDE SEQUENCE</scope>
    <source>
        <strain evidence="16">DAOMC 236426</strain>
    </source>
</reference>